<keyword evidence="2" id="KW-0804">Transcription</keyword>
<evidence type="ECO:0000313" key="3">
    <source>
        <dbReference type="Proteomes" id="UP000197619"/>
    </source>
</evidence>
<keyword evidence="3" id="KW-1185">Reference proteome</keyword>
<evidence type="ECO:0000313" key="2">
    <source>
        <dbReference type="EMBL" id="OWK61602.1"/>
    </source>
</evidence>
<dbReference type="EMBL" id="MUZQ01000038">
    <property type="protein sequence ID" value="OWK61602.1"/>
    <property type="molecule type" value="Genomic_DNA"/>
</dbReference>
<keyword evidence="2" id="KW-0240">DNA-directed RNA polymerase</keyword>
<comment type="caution">
    <text evidence="2">The sequence shown here is derived from an EMBL/GenBank/DDBJ whole genome shotgun (WGS) entry which is preliminary data.</text>
</comment>
<dbReference type="STRING" id="299123.ENSLSDP00000024424"/>
<dbReference type="AlphaFoldDB" id="A0A218V7P6"/>
<evidence type="ECO:0000256" key="1">
    <source>
        <dbReference type="SAM" id="Phobius"/>
    </source>
</evidence>
<dbReference type="Proteomes" id="UP000197619">
    <property type="component" value="Unassembled WGS sequence"/>
</dbReference>
<feature type="transmembrane region" description="Helical" evidence="1">
    <location>
        <begin position="82"/>
        <end position="101"/>
    </location>
</feature>
<reference evidence="2 3" key="1">
    <citation type="submission" date="2017-05" db="EMBL/GenBank/DDBJ databases">
        <title>Genome of assembly of the Bengalese finch, Lonchura striata domestica.</title>
        <authorList>
            <person name="Colquitt B.M."/>
            <person name="Brainard M.S."/>
        </authorList>
    </citation>
    <scope>NUCLEOTIDE SEQUENCE [LARGE SCALE GENOMIC DNA]</scope>
    <source>
        <strain evidence="2">White83orange57</strain>
    </source>
</reference>
<accession>A0A218V7P6</accession>
<proteinExistence type="predicted"/>
<sequence>MAGSGSGRGHASFAFNIEVVGFGKGAALPDVICKPPPPFPSTDNKPVPLKRREDKDYMFALKQDLRETTKKMLYLLTVGDQYQRFVYMLFIFIYIFIYYSVKAE</sequence>
<name>A0A218V7P6_9PASE</name>
<dbReference type="GO" id="GO:0000428">
    <property type="term" value="C:DNA-directed RNA polymerase complex"/>
    <property type="evidence" value="ECO:0007669"/>
    <property type="project" value="UniProtKB-KW"/>
</dbReference>
<keyword evidence="1" id="KW-0472">Membrane</keyword>
<gene>
    <name evidence="2" type="primary">POLR3G</name>
    <name evidence="2" type="ORF">RLOC_00012404</name>
</gene>
<protein>
    <submittedName>
        <fullName evidence="2">DNA-directed RNA polymerase III subunit RPC7</fullName>
    </submittedName>
</protein>
<feature type="non-terminal residue" evidence="2">
    <location>
        <position position="104"/>
    </location>
</feature>
<keyword evidence="1" id="KW-0812">Transmembrane</keyword>
<organism evidence="2 3">
    <name type="scientific">Lonchura striata</name>
    <name type="common">white-rumped munia</name>
    <dbReference type="NCBI Taxonomy" id="40157"/>
    <lineage>
        <taxon>Eukaryota</taxon>
        <taxon>Metazoa</taxon>
        <taxon>Chordata</taxon>
        <taxon>Craniata</taxon>
        <taxon>Vertebrata</taxon>
        <taxon>Euteleostomi</taxon>
        <taxon>Archelosauria</taxon>
        <taxon>Archosauria</taxon>
        <taxon>Dinosauria</taxon>
        <taxon>Saurischia</taxon>
        <taxon>Theropoda</taxon>
        <taxon>Coelurosauria</taxon>
        <taxon>Aves</taxon>
        <taxon>Neognathae</taxon>
        <taxon>Neoaves</taxon>
        <taxon>Telluraves</taxon>
        <taxon>Australaves</taxon>
        <taxon>Passeriformes</taxon>
        <taxon>Passeroidea</taxon>
        <taxon>Estrildidae</taxon>
        <taxon>Estrildinae</taxon>
        <taxon>Lonchura</taxon>
    </lineage>
</organism>
<keyword evidence="1" id="KW-1133">Transmembrane helix</keyword>